<dbReference type="Gene3D" id="3.30.565.10">
    <property type="entry name" value="Histidine kinase-like ATPase, C-terminal domain"/>
    <property type="match status" value="1"/>
</dbReference>
<keyword evidence="4" id="KW-1185">Reference proteome</keyword>
<evidence type="ECO:0000259" key="2">
    <source>
        <dbReference type="Pfam" id="PF13581"/>
    </source>
</evidence>
<gene>
    <name evidence="3" type="ORF">N869_06305</name>
</gene>
<dbReference type="InterPro" id="IPR036890">
    <property type="entry name" value="HATPase_C_sf"/>
</dbReference>
<evidence type="ECO:0000313" key="4">
    <source>
        <dbReference type="Proteomes" id="UP000054314"/>
    </source>
</evidence>
<dbReference type="RefSeq" id="WP_035062183.1">
    <property type="nucleotide sequence ID" value="NZ_AXCZ01000174.1"/>
</dbReference>
<dbReference type="Proteomes" id="UP000054314">
    <property type="component" value="Unassembled WGS sequence"/>
</dbReference>
<proteinExistence type="predicted"/>
<sequence length="151" mass="15797">MSTSLKSSRPPEEFTAVATWVLDTPGELTTLRASLYKALTGNALPPGGGLGRVPEKIVLVASELATNALRHGVPPTIVQLLSNGEEFLLDVADHDTTAAPHIAGVREPGAGGFGLYLAQTLSLDVGWYTSETTKHVWARFSTTGADAPTGT</sequence>
<dbReference type="EMBL" id="AXCZ01000174">
    <property type="protein sequence ID" value="KGM09716.1"/>
    <property type="molecule type" value="Genomic_DNA"/>
</dbReference>
<dbReference type="SUPFAM" id="SSF55874">
    <property type="entry name" value="ATPase domain of HSP90 chaperone/DNA topoisomerase II/histidine kinase"/>
    <property type="match status" value="1"/>
</dbReference>
<reference evidence="3 4" key="1">
    <citation type="submission" date="2013-08" db="EMBL/GenBank/DDBJ databases">
        <title>Genome sequencing of Cellulomonas bogoriensis 69B4.</title>
        <authorList>
            <person name="Chen F."/>
            <person name="Li Y."/>
            <person name="Wang G."/>
        </authorList>
    </citation>
    <scope>NUCLEOTIDE SEQUENCE [LARGE SCALE GENOMIC DNA]</scope>
    <source>
        <strain evidence="3 4">69B4</strain>
    </source>
</reference>
<dbReference type="CDD" id="cd16936">
    <property type="entry name" value="HATPase_RsbW-like"/>
    <property type="match status" value="1"/>
</dbReference>
<dbReference type="InterPro" id="IPR003594">
    <property type="entry name" value="HATPase_dom"/>
</dbReference>
<dbReference type="PANTHER" id="PTHR35526:SF3">
    <property type="entry name" value="ANTI-SIGMA-F FACTOR RSBW"/>
    <property type="match status" value="1"/>
</dbReference>
<evidence type="ECO:0000313" key="3">
    <source>
        <dbReference type="EMBL" id="KGM09716.1"/>
    </source>
</evidence>
<organism evidence="3 4">
    <name type="scientific">Cellulomonas bogoriensis 69B4 = DSM 16987</name>
    <dbReference type="NCBI Taxonomy" id="1386082"/>
    <lineage>
        <taxon>Bacteria</taxon>
        <taxon>Bacillati</taxon>
        <taxon>Actinomycetota</taxon>
        <taxon>Actinomycetes</taxon>
        <taxon>Micrococcales</taxon>
        <taxon>Cellulomonadaceae</taxon>
        <taxon>Cellulomonas</taxon>
    </lineage>
</organism>
<keyword evidence="1" id="KW-0723">Serine/threonine-protein kinase</keyword>
<dbReference type="GO" id="GO:0004674">
    <property type="term" value="F:protein serine/threonine kinase activity"/>
    <property type="evidence" value="ECO:0007669"/>
    <property type="project" value="UniProtKB-KW"/>
</dbReference>
<keyword evidence="1" id="KW-0808">Transferase</keyword>
<name>A0A0A0BP54_9CELL</name>
<accession>A0A0A0BP54</accession>
<feature type="domain" description="Histidine kinase/HSP90-like ATPase" evidence="2">
    <location>
        <begin position="55"/>
        <end position="139"/>
    </location>
</feature>
<keyword evidence="1" id="KW-0418">Kinase</keyword>
<dbReference type="Pfam" id="PF13581">
    <property type="entry name" value="HATPase_c_2"/>
    <property type="match status" value="1"/>
</dbReference>
<dbReference type="PANTHER" id="PTHR35526">
    <property type="entry name" value="ANTI-SIGMA-F FACTOR RSBW-RELATED"/>
    <property type="match status" value="1"/>
</dbReference>
<dbReference type="OrthoDB" id="3297757at2"/>
<dbReference type="AlphaFoldDB" id="A0A0A0BP54"/>
<protein>
    <submittedName>
        <fullName evidence="3">Anti-sigma regulatory factor</fullName>
    </submittedName>
</protein>
<comment type="caution">
    <text evidence="3">The sequence shown here is derived from an EMBL/GenBank/DDBJ whole genome shotgun (WGS) entry which is preliminary data.</text>
</comment>
<evidence type="ECO:0000256" key="1">
    <source>
        <dbReference type="ARBA" id="ARBA00022527"/>
    </source>
</evidence>
<dbReference type="InterPro" id="IPR050267">
    <property type="entry name" value="Anti-sigma-factor_SerPK"/>
</dbReference>